<dbReference type="Pfam" id="PF02519">
    <property type="entry name" value="Auxin_inducible"/>
    <property type="match status" value="1"/>
</dbReference>
<organism evidence="2 3">
    <name type="scientific">Thalictrum thalictroides</name>
    <name type="common">Rue-anemone</name>
    <name type="synonym">Anemone thalictroides</name>
    <dbReference type="NCBI Taxonomy" id="46969"/>
    <lineage>
        <taxon>Eukaryota</taxon>
        <taxon>Viridiplantae</taxon>
        <taxon>Streptophyta</taxon>
        <taxon>Embryophyta</taxon>
        <taxon>Tracheophyta</taxon>
        <taxon>Spermatophyta</taxon>
        <taxon>Magnoliopsida</taxon>
        <taxon>Ranunculales</taxon>
        <taxon>Ranunculaceae</taxon>
        <taxon>Thalictroideae</taxon>
        <taxon>Thalictrum</taxon>
    </lineage>
</organism>
<dbReference type="InterPro" id="IPR003676">
    <property type="entry name" value="SAUR_fam"/>
</dbReference>
<reference evidence="2 3" key="1">
    <citation type="submission" date="2020-06" db="EMBL/GenBank/DDBJ databases">
        <title>Transcriptomic and genomic resources for Thalictrum thalictroides and T. hernandezii: Facilitating candidate gene discovery in an emerging model plant lineage.</title>
        <authorList>
            <person name="Arias T."/>
            <person name="Riano-Pachon D.M."/>
            <person name="Di Stilio V.S."/>
        </authorList>
    </citation>
    <scope>NUCLEOTIDE SEQUENCE [LARGE SCALE GENOMIC DNA]</scope>
    <source>
        <strain evidence="3">cv. WT478/WT964</strain>
        <tissue evidence="2">Leaves</tissue>
    </source>
</reference>
<dbReference type="PANTHER" id="PTHR31374">
    <property type="entry name" value="AUXIN-INDUCED PROTEIN-LIKE-RELATED"/>
    <property type="match status" value="1"/>
</dbReference>
<dbReference type="EMBL" id="JABWDY010042875">
    <property type="protein sequence ID" value="KAF5176337.1"/>
    <property type="molecule type" value="Genomic_DNA"/>
</dbReference>
<proteinExistence type="inferred from homology"/>
<sequence length="160" mass="17823">MGIGKIKGKTGLIHKTWERCRSIGSGSGAKKFSKISMDIISSKSKSWPCSPESPEEGKRKVKHRVVPEGCFSIYVGPQRQRFVIKTNCINHPLFKMLLEEAESEYGYNSGGPLVLPCDVDIFYSVLSEMDGDEIRQGCTFTRQGSYNLVSPSRLVATDRL</sequence>
<evidence type="ECO:0000313" key="2">
    <source>
        <dbReference type="EMBL" id="KAF5176337.1"/>
    </source>
</evidence>
<dbReference type="OrthoDB" id="660486at2759"/>
<dbReference type="PANTHER" id="PTHR31374:SF118">
    <property type="entry name" value="OS01G0924966 PROTEIN"/>
    <property type="match status" value="1"/>
</dbReference>
<comment type="caution">
    <text evidence="2">The sequence shown here is derived from an EMBL/GenBank/DDBJ whole genome shotgun (WGS) entry which is preliminary data.</text>
</comment>
<gene>
    <name evidence="2" type="ORF">FRX31_034077</name>
</gene>
<keyword evidence="3" id="KW-1185">Reference proteome</keyword>
<evidence type="ECO:0000313" key="3">
    <source>
        <dbReference type="Proteomes" id="UP000554482"/>
    </source>
</evidence>
<dbReference type="Proteomes" id="UP000554482">
    <property type="component" value="Unassembled WGS sequence"/>
</dbReference>
<name>A0A7J6UUT5_THATH</name>
<accession>A0A7J6UUT5</accession>
<comment type="similarity">
    <text evidence="1">Belongs to the ARG7 family.</text>
</comment>
<dbReference type="AlphaFoldDB" id="A0A7J6UUT5"/>
<dbReference type="GO" id="GO:0009733">
    <property type="term" value="P:response to auxin"/>
    <property type="evidence" value="ECO:0007669"/>
    <property type="project" value="InterPro"/>
</dbReference>
<protein>
    <submittedName>
        <fullName evidence="2">Auxin-responsive protein saur32</fullName>
    </submittedName>
</protein>
<evidence type="ECO:0000256" key="1">
    <source>
        <dbReference type="ARBA" id="ARBA00006974"/>
    </source>
</evidence>